<keyword evidence="10 11" id="KW-0784">Thiamine biosynthesis</keyword>
<feature type="binding site" evidence="11">
    <location>
        <position position="122"/>
    </location>
    <ligand>
        <name>ATP</name>
        <dbReference type="ChEBI" id="CHEBI:30616"/>
    </ligand>
</feature>
<dbReference type="GO" id="GO:0000287">
    <property type="term" value="F:magnesium ion binding"/>
    <property type="evidence" value="ECO:0007669"/>
    <property type="project" value="UniProtKB-UniRule"/>
</dbReference>
<dbReference type="Pfam" id="PF02110">
    <property type="entry name" value="HK"/>
    <property type="match status" value="1"/>
</dbReference>
<keyword evidence="7 11" id="KW-0418">Kinase</keyword>
<feature type="binding site" evidence="11">
    <location>
        <position position="168"/>
    </location>
    <ligand>
        <name>ATP</name>
        <dbReference type="ChEBI" id="CHEBI:30616"/>
    </ligand>
</feature>
<dbReference type="NCBIfam" id="NF006830">
    <property type="entry name" value="PRK09355.1"/>
    <property type="match status" value="1"/>
</dbReference>
<evidence type="ECO:0000256" key="6">
    <source>
        <dbReference type="ARBA" id="ARBA00022741"/>
    </source>
</evidence>
<dbReference type="Proteomes" id="UP000485562">
    <property type="component" value="Unassembled WGS sequence"/>
</dbReference>
<accession>A0A1V6C6E9</accession>
<feature type="binding site" evidence="11">
    <location>
        <position position="195"/>
    </location>
    <ligand>
        <name>substrate</name>
    </ligand>
</feature>
<organism evidence="12">
    <name type="scientific">candidate division TA06 bacterium ADurb.Bin131</name>
    <dbReference type="NCBI Taxonomy" id="1852827"/>
    <lineage>
        <taxon>Bacteria</taxon>
        <taxon>Bacteria division TA06</taxon>
    </lineage>
</organism>
<evidence type="ECO:0000256" key="5">
    <source>
        <dbReference type="ARBA" id="ARBA00022723"/>
    </source>
</evidence>
<comment type="caution">
    <text evidence="12">The sequence shown here is derived from an EMBL/GenBank/DDBJ whole genome shotgun (WGS) entry which is preliminary data.</text>
</comment>
<evidence type="ECO:0000256" key="9">
    <source>
        <dbReference type="ARBA" id="ARBA00022842"/>
    </source>
</evidence>
<proteinExistence type="inferred from homology"/>
<dbReference type="CDD" id="cd01170">
    <property type="entry name" value="THZ_kinase"/>
    <property type="match status" value="1"/>
</dbReference>
<comment type="catalytic activity">
    <reaction evidence="1 11">
        <text>5-(2-hydroxyethyl)-4-methylthiazole + ATP = 4-methyl-5-(2-phosphooxyethyl)-thiazole + ADP + H(+)</text>
        <dbReference type="Rhea" id="RHEA:24212"/>
        <dbReference type="ChEBI" id="CHEBI:15378"/>
        <dbReference type="ChEBI" id="CHEBI:17957"/>
        <dbReference type="ChEBI" id="CHEBI:30616"/>
        <dbReference type="ChEBI" id="CHEBI:58296"/>
        <dbReference type="ChEBI" id="CHEBI:456216"/>
        <dbReference type="EC" id="2.7.1.50"/>
    </reaction>
</comment>
<dbReference type="InterPro" id="IPR000417">
    <property type="entry name" value="Hyethyz_kinase"/>
</dbReference>
<evidence type="ECO:0000256" key="1">
    <source>
        <dbReference type="ARBA" id="ARBA00001771"/>
    </source>
</evidence>
<keyword evidence="4 11" id="KW-0808">Transferase</keyword>
<reference evidence="12" key="1">
    <citation type="submission" date="2017-02" db="EMBL/GenBank/DDBJ databases">
        <title>Delving into the versatile metabolic prowess of the omnipresent phylum Bacteroidetes.</title>
        <authorList>
            <person name="Nobu M.K."/>
            <person name="Mei R."/>
            <person name="Narihiro T."/>
            <person name="Kuroda K."/>
            <person name="Liu W.-T."/>
        </authorList>
    </citation>
    <scope>NUCLEOTIDE SEQUENCE</scope>
    <source>
        <strain evidence="12">ADurb.Bin131</strain>
    </source>
</reference>
<dbReference type="EMBL" id="MWDQ01000127">
    <property type="protein sequence ID" value="OQB72472.1"/>
    <property type="molecule type" value="Genomic_DNA"/>
</dbReference>
<sequence>MIKDLNISDIFLRIRQRKPVIHHLTNWVTIYDCANIVKCIGGSPIMAHAPEEVAEIVNIASSLVLNIGTLTIDFVESMKIATRAANLRKIPVILDPCGAGATGLRDRKSLELIDFFYVDIIKGNSSEIAKIAGEDVKTKGVDAGEVKKDILSIARKLAKNKQCTVVVTGKEDIVSDGNSTYIVKNGDEMLTHVVGTGCMVNSVIGTFAAVENNLCFAAVSALVCFGISAEIAAKISKGPGSFKTNLFDCLFSLDSKTIEEMVNIEKINE</sequence>
<comment type="function">
    <text evidence="11">Catalyzes the phosphorylation of the hydroxyl group of 4-methyl-5-beta-hydroxyethylthiazole (THZ).</text>
</comment>
<dbReference type="PIRSF" id="PIRSF000513">
    <property type="entry name" value="Thz_kinase"/>
    <property type="match status" value="1"/>
</dbReference>
<dbReference type="UniPathway" id="UPA00060">
    <property type="reaction ID" value="UER00139"/>
</dbReference>
<comment type="similarity">
    <text evidence="11">Belongs to the Thz kinase family.</text>
</comment>
<dbReference type="GO" id="GO:0005524">
    <property type="term" value="F:ATP binding"/>
    <property type="evidence" value="ECO:0007669"/>
    <property type="project" value="UniProtKB-UniRule"/>
</dbReference>
<dbReference type="InterPro" id="IPR029056">
    <property type="entry name" value="Ribokinase-like"/>
</dbReference>
<dbReference type="Gene3D" id="3.40.1190.20">
    <property type="match status" value="1"/>
</dbReference>
<dbReference type="GO" id="GO:0009228">
    <property type="term" value="P:thiamine biosynthetic process"/>
    <property type="evidence" value="ECO:0007669"/>
    <property type="project" value="UniProtKB-KW"/>
</dbReference>
<dbReference type="EC" id="2.7.1.50" evidence="11"/>
<feature type="binding site" evidence="11">
    <location>
        <position position="46"/>
    </location>
    <ligand>
        <name>substrate</name>
    </ligand>
</feature>
<dbReference type="HAMAP" id="MF_00228">
    <property type="entry name" value="Thz_kinase"/>
    <property type="match status" value="1"/>
</dbReference>
<evidence type="ECO:0000256" key="2">
    <source>
        <dbReference type="ARBA" id="ARBA00001946"/>
    </source>
</evidence>
<protein>
    <recommendedName>
        <fullName evidence="11">Hydroxyethylthiazole kinase</fullName>
        <ecNumber evidence="11">2.7.1.50</ecNumber>
    </recommendedName>
    <alternativeName>
        <fullName evidence="11">4-methyl-5-beta-hydroxyethylthiazole kinase</fullName>
        <shortName evidence="11">TH kinase</shortName>
        <shortName evidence="11">Thz kinase</shortName>
    </alternativeName>
</protein>
<evidence type="ECO:0000256" key="8">
    <source>
        <dbReference type="ARBA" id="ARBA00022840"/>
    </source>
</evidence>
<keyword evidence="8 11" id="KW-0067">ATP-binding</keyword>
<gene>
    <name evidence="11 12" type="primary">thiM</name>
    <name evidence="12" type="ORF">BWX89_01297</name>
</gene>
<dbReference type="AlphaFoldDB" id="A0A1V6C6E9"/>
<keyword evidence="9 11" id="KW-0460">Magnesium</keyword>
<evidence type="ECO:0000256" key="11">
    <source>
        <dbReference type="HAMAP-Rule" id="MF_00228"/>
    </source>
</evidence>
<dbReference type="GO" id="GO:0009229">
    <property type="term" value="P:thiamine diphosphate biosynthetic process"/>
    <property type="evidence" value="ECO:0007669"/>
    <property type="project" value="UniProtKB-UniRule"/>
</dbReference>
<dbReference type="GO" id="GO:0004417">
    <property type="term" value="F:hydroxyethylthiazole kinase activity"/>
    <property type="evidence" value="ECO:0007669"/>
    <property type="project" value="UniProtKB-UniRule"/>
</dbReference>
<comment type="pathway">
    <text evidence="3 11">Cofactor biosynthesis; thiamine diphosphate biosynthesis; 4-methyl-5-(2-phosphoethyl)-thiazole from 5-(2-hydroxyethyl)-4-methylthiazole: step 1/1.</text>
</comment>
<dbReference type="SUPFAM" id="SSF53613">
    <property type="entry name" value="Ribokinase-like"/>
    <property type="match status" value="1"/>
</dbReference>
<dbReference type="PRINTS" id="PR01099">
    <property type="entry name" value="HYETHTZKNASE"/>
</dbReference>
<dbReference type="NCBIfam" id="TIGR00694">
    <property type="entry name" value="thiM"/>
    <property type="match status" value="1"/>
</dbReference>
<evidence type="ECO:0000256" key="4">
    <source>
        <dbReference type="ARBA" id="ARBA00022679"/>
    </source>
</evidence>
<evidence type="ECO:0000256" key="10">
    <source>
        <dbReference type="ARBA" id="ARBA00022977"/>
    </source>
</evidence>
<comment type="cofactor">
    <cofactor evidence="2 11">
        <name>Mg(2+)</name>
        <dbReference type="ChEBI" id="CHEBI:18420"/>
    </cofactor>
</comment>
<name>A0A1V6C6E9_UNCT6</name>
<keyword evidence="6 11" id="KW-0547">Nucleotide-binding</keyword>
<evidence type="ECO:0000313" key="12">
    <source>
        <dbReference type="EMBL" id="OQB72472.1"/>
    </source>
</evidence>
<evidence type="ECO:0000256" key="7">
    <source>
        <dbReference type="ARBA" id="ARBA00022777"/>
    </source>
</evidence>
<evidence type="ECO:0000256" key="3">
    <source>
        <dbReference type="ARBA" id="ARBA00004868"/>
    </source>
</evidence>
<keyword evidence="5 11" id="KW-0479">Metal-binding</keyword>